<dbReference type="WBParaSite" id="MBELARI_LOCUS5398.1">
    <property type="protein sequence ID" value="MBELARI_LOCUS5398.1"/>
    <property type="gene ID" value="MBELARI_LOCUS5398"/>
</dbReference>
<dbReference type="SUPFAM" id="SSF54928">
    <property type="entry name" value="RNA-binding domain, RBD"/>
    <property type="match status" value="2"/>
</dbReference>
<keyword evidence="8" id="KW-0687">Ribonucleoprotein</keyword>
<feature type="domain" description="RRM" evidence="11">
    <location>
        <begin position="27"/>
        <end position="104"/>
    </location>
</feature>
<organism evidence="13 14">
    <name type="scientific">Mesorhabditis belari</name>
    <dbReference type="NCBI Taxonomy" id="2138241"/>
    <lineage>
        <taxon>Eukaryota</taxon>
        <taxon>Metazoa</taxon>
        <taxon>Ecdysozoa</taxon>
        <taxon>Nematoda</taxon>
        <taxon>Chromadorea</taxon>
        <taxon>Rhabditida</taxon>
        <taxon>Rhabditina</taxon>
        <taxon>Rhabditomorpha</taxon>
        <taxon>Rhabditoidea</taxon>
        <taxon>Rhabditidae</taxon>
        <taxon>Mesorhabditinae</taxon>
        <taxon>Mesorhabditis</taxon>
    </lineage>
</organism>
<dbReference type="PANTHER" id="PTHR48033">
    <property type="entry name" value="RNA-BINDING (RRM/RBD/RNP MOTIFS) FAMILY PROTEIN"/>
    <property type="match status" value="1"/>
</dbReference>
<keyword evidence="13" id="KW-1185">Reference proteome</keyword>
<evidence type="ECO:0000256" key="1">
    <source>
        <dbReference type="ARBA" id="ARBA00004123"/>
    </source>
</evidence>
<dbReference type="GO" id="GO:0005681">
    <property type="term" value="C:spliceosomal complex"/>
    <property type="evidence" value="ECO:0007669"/>
    <property type="project" value="UniProtKB-KW"/>
</dbReference>
<accession>A0AAF3FFI5</accession>
<dbReference type="GO" id="GO:0005654">
    <property type="term" value="C:nucleoplasm"/>
    <property type="evidence" value="ECO:0007669"/>
    <property type="project" value="TreeGrafter"/>
</dbReference>
<dbReference type="InterPro" id="IPR035979">
    <property type="entry name" value="RBD_domain_sf"/>
</dbReference>
<dbReference type="InterPro" id="IPR047575">
    <property type="entry name" value="Sm"/>
</dbReference>
<dbReference type="GO" id="GO:0005737">
    <property type="term" value="C:cytoplasm"/>
    <property type="evidence" value="ECO:0007669"/>
    <property type="project" value="UniProtKB-ARBA"/>
</dbReference>
<dbReference type="SUPFAM" id="SSF50182">
    <property type="entry name" value="Sm-like ribonucleoproteins"/>
    <property type="match status" value="1"/>
</dbReference>
<dbReference type="PANTHER" id="PTHR48033:SF10">
    <property type="entry name" value="RNA-BINDING PROTEIN SQUID"/>
    <property type="match status" value="1"/>
</dbReference>
<proteinExistence type="inferred from homology"/>
<dbReference type="GO" id="GO:0000785">
    <property type="term" value="C:chromatin"/>
    <property type="evidence" value="ECO:0007669"/>
    <property type="project" value="TreeGrafter"/>
</dbReference>
<evidence type="ECO:0000313" key="14">
    <source>
        <dbReference type="WBParaSite" id="MBELARI_LOCUS5398.1"/>
    </source>
</evidence>
<dbReference type="GO" id="GO:0010468">
    <property type="term" value="P:regulation of gene expression"/>
    <property type="evidence" value="ECO:0007669"/>
    <property type="project" value="TreeGrafter"/>
</dbReference>
<dbReference type="InterPro" id="IPR048289">
    <property type="entry name" value="RRM2_NsCP33-like"/>
</dbReference>
<evidence type="ECO:0000259" key="12">
    <source>
        <dbReference type="PROSITE" id="PS52002"/>
    </source>
</evidence>
<feature type="compositionally biased region" description="Basic residues" evidence="10">
    <location>
        <begin position="438"/>
        <end position="450"/>
    </location>
</feature>
<feature type="domain" description="Sm" evidence="12">
    <location>
        <begin position="284"/>
        <end position="360"/>
    </location>
</feature>
<dbReference type="Gene3D" id="3.30.70.330">
    <property type="match status" value="2"/>
</dbReference>
<feature type="compositionally biased region" description="Polar residues" evidence="10">
    <location>
        <begin position="708"/>
        <end position="718"/>
    </location>
</feature>
<evidence type="ECO:0000256" key="9">
    <source>
        <dbReference type="PROSITE-ProRule" id="PRU00176"/>
    </source>
</evidence>
<dbReference type="InterPro" id="IPR000504">
    <property type="entry name" value="RRM_dom"/>
</dbReference>
<dbReference type="Pfam" id="PF00076">
    <property type="entry name" value="RRM_1"/>
    <property type="match status" value="2"/>
</dbReference>
<feature type="compositionally biased region" description="Basic and acidic residues" evidence="10">
    <location>
        <begin position="418"/>
        <end position="437"/>
    </location>
</feature>
<dbReference type="Proteomes" id="UP000887575">
    <property type="component" value="Unassembled WGS sequence"/>
</dbReference>
<dbReference type="InterPro" id="IPR010920">
    <property type="entry name" value="LSM_dom_sf"/>
</dbReference>
<feature type="compositionally biased region" description="Polar residues" evidence="10">
    <location>
        <begin position="542"/>
        <end position="554"/>
    </location>
</feature>
<dbReference type="CDD" id="cd21608">
    <property type="entry name" value="RRM2_NsCP33_like"/>
    <property type="match status" value="1"/>
</dbReference>
<keyword evidence="4" id="KW-0747">Spliceosome</keyword>
<keyword evidence="3" id="KW-0507">mRNA processing</keyword>
<dbReference type="GO" id="GO:0046540">
    <property type="term" value="C:U4/U6 x U5 tri-snRNP complex"/>
    <property type="evidence" value="ECO:0007669"/>
    <property type="project" value="InterPro"/>
</dbReference>
<dbReference type="InterPro" id="IPR001163">
    <property type="entry name" value="Sm_dom_euk/arc"/>
</dbReference>
<keyword evidence="7" id="KW-0539">Nucleus</keyword>
<dbReference type="GO" id="GO:0000398">
    <property type="term" value="P:mRNA splicing, via spliceosome"/>
    <property type="evidence" value="ECO:0007669"/>
    <property type="project" value="InterPro"/>
</dbReference>
<feature type="region of interest" description="Disordered" evidence="10">
    <location>
        <begin position="888"/>
        <end position="911"/>
    </location>
</feature>
<comment type="similarity">
    <text evidence="2">Belongs to the snRNP Sm proteins family.</text>
</comment>
<dbReference type="Pfam" id="PF01423">
    <property type="entry name" value="LSM"/>
    <property type="match status" value="1"/>
</dbReference>
<dbReference type="GO" id="GO:0005688">
    <property type="term" value="C:U6 snRNP"/>
    <property type="evidence" value="ECO:0007669"/>
    <property type="project" value="InterPro"/>
</dbReference>
<dbReference type="SMART" id="SM00651">
    <property type="entry name" value="Sm"/>
    <property type="match status" value="1"/>
</dbReference>
<evidence type="ECO:0000256" key="6">
    <source>
        <dbReference type="ARBA" id="ARBA00023187"/>
    </source>
</evidence>
<evidence type="ECO:0000313" key="13">
    <source>
        <dbReference type="Proteomes" id="UP000887575"/>
    </source>
</evidence>
<dbReference type="SMART" id="SM00360">
    <property type="entry name" value="RRM"/>
    <property type="match status" value="2"/>
</dbReference>
<keyword evidence="5 9" id="KW-0694">RNA-binding</keyword>
<dbReference type="InterPro" id="IPR034103">
    <property type="entry name" value="Lsm8"/>
</dbReference>
<evidence type="ECO:0000256" key="10">
    <source>
        <dbReference type="SAM" id="MobiDB-lite"/>
    </source>
</evidence>
<name>A0AAF3FFI5_9BILA</name>
<dbReference type="PROSITE" id="PS50102">
    <property type="entry name" value="RRM"/>
    <property type="match status" value="2"/>
</dbReference>
<feature type="compositionally biased region" description="Low complexity" evidence="10">
    <location>
        <begin position="9"/>
        <end position="22"/>
    </location>
</feature>
<dbReference type="PROSITE" id="PS52002">
    <property type="entry name" value="SM"/>
    <property type="match status" value="1"/>
</dbReference>
<dbReference type="InterPro" id="IPR012677">
    <property type="entry name" value="Nucleotide-bd_a/b_plait_sf"/>
</dbReference>
<dbReference type="FunFam" id="2.30.30.100:FF:000027">
    <property type="entry name" value="U6 snRNA-associated Sm-like protein LSm8"/>
    <property type="match status" value="1"/>
</dbReference>
<feature type="compositionally biased region" description="Polar residues" evidence="10">
    <location>
        <begin position="902"/>
        <end position="911"/>
    </location>
</feature>
<keyword evidence="6" id="KW-0508">mRNA splicing</keyword>
<feature type="compositionally biased region" description="Basic and acidic residues" evidence="10">
    <location>
        <begin position="633"/>
        <end position="650"/>
    </location>
</feature>
<feature type="compositionally biased region" description="Basic and acidic residues" evidence="10">
    <location>
        <begin position="485"/>
        <end position="507"/>
    </location>
</feature>
<dbReference type="AlphaFoldDB" id="A0AAF3FFI5"/>
<evidence type="ECO:0000256" key="5">
    <source>
        <dbReference type="ARBA" id="ARBA00022884"/>
    </source>
</evidence>
<feature type="region of interest" description="Disordered" evidence="10">
    <location>
        <begin position="378"/>
        <end position="400"/>
    </location>
</feature>
<feature type="compositionally biased region" description="Polar residues" evidence="10">
    <location>
        <begin position="457"/>
        <end position="470"/>
    </location>
</feature>
<sequence length="1250" mass="141021">MNGHVDSTENGNVKENGHNNNKGNEDKKIFVGGIAYDVTNEDLTAHFGEFGEVANAQVKFDRQTGRSRGFAFVEFTTGEACKTALGAREQTIKGKSVEVKPAKSRENKKVFVGGLPSDFNESELRSHFEQFGKVEDIEWPFDKQTKTHRNFAFIVFEEEEAADKASAQAKQTFGSRECDVKKAVPQGKRFAMGAGRGMTGGRFGRGGHAGGAWYGWNQMGAVPYGGAAGWGGDWYNAASAFYGGGGQNGSYTSGGYSGGGNYDYQGTQRSGNANTQRYHQPQQQMAGSLENFLNRPCNILTGDGRSIVGLLKGFDQLVNIVLEDSHERVYSETAGVDKIPLGLYIIRGDNIAVIGEIDEELDKRIDFEKVMDDEIELDYDYDEPCYPTESSSESEEEEVDPLFLECVDEVEDENGVNRAERLKRIKSTDKQQRDDRRRGQRVSRPRSSARRVHDSQPETAYTRVQISSRESPIDRRQRVYARSHSPRDPINERSAMKQDKSDAEMAGRKTRSPGSPSHGQPCKIKAAAHLFFPSPPERDSQKSVQRHQSGNSAQREMPTIRHEPPRVPPLSPKRRLPPSPPERRPPSRLGMISYHSGTNVERNSPPVRFFSLHPEPGNRPSLRREPLLQPRVSELHDSPSTDGYRSRDQLKSNLGRLGDEMKREANEKTTSRDGHPSASPNDKRTRKDEWKSASRENLRRTDNPEMTRGSTSKESSFSPRERNTHQRLARIQAADTKKFLGEQRLIQEDQSFRNHGVDNEHDTKPRISAVNARQSHMPAISSRKLHLTVEEQSVKDRKTQTNVNRNIVKTQNESMVSSKHSTNQNLKKKALVEDQRSVKLKVANEKVDQSLTRVARILSPVKHPPECSNKELPSKKLNVQKTVLKEKQGSKNHISEDFEVSEATSDAPNEKNQSNLFLTFSTPQRALDKEEKNRLLMDIAKKTYQGLKKTGKCNDPDGFIREITPPIDETDSGALTPIYSVDSPLSPNPLAYFDEKPLSPSTTNDSIEHDIQTMFTHSMEELVEPEKGQKVLDVIGKTVTEKPKQKAFEPLVKVERKRIEGPSSILKKNPVAKRVHAVITGPSPEPPIKQRSFYAQKANQDVNMRRKSIDMAMSRSQQYSVYNHFHSSLPSTSQLSESVAQNGISNKRSMFVLASETRAKKRERSFVYENDFVENNRRNVILYDEPAEPPISVFIPNAQPARREVVYADYQDEEITYPMLRSTSFRQKKPPRKRTQLGENRDDEILVVRY</sequence>
<evidence type="ECO:0000256" key="3">
    <source>
        <dbReference type="ARBA" id="ARBA00022664"/>
    </source>
</evidence>
<feature type="domain" description="RRM" evidence="11">
    <location>
        <begin position="108"/>
        <end position="185"/>
    </location>
</feature>
<evidence type="ECO:0000256" key="2">
    <source>
        <dbReference type="ARBA" id="ARBA00006850"/>
    </source>
</evidence>
<evidence type="ECO:0000256" key="8">
    <source>
        <dbReference type="ARBA" id="ARBA00023274"/>
    </source>
</evidence>
<feature type="region of interest" description="Disordered" evidence="10">
    <location>
        <begin position="418"/>
        <end position="727"/>
    </location>
</feature>
<reference evidence="14" key="1">
    <citation type="submission" date="2024-02" db="UniProtKB">
        <authorList>
            <consortium name="WormBaseParasite"/>
        </authorList>
    </citation>
    <scope>IDENTIFICATION</scope>
</reference>
<dbReference type="Gene3D" id="2.30.30.100">
    <property type="match status" value="1"/>
</dbReference>
<feature type="region of interest" description="Disordered" evidence="10">
    <location>
        <begin position="1"/>
        <end position="26"/>
    </location>
</feature>
<evidence type="ECO:0000259" key="11">
    <source>
        <dbReference type="PROSITE" id="PS50102"/>
    </source>
</evidence>
<protein>
    <submittedName>
        <fullName evidence="14">Uncharacterized protein</fullName>
    </submittedName>
</protein>
<feature type="compositionally biased region" description="Basic and acidic residues" evidence="10">
    <location>
        <begin position="657"/>
        <end position="705"/>
    </location>
</feature>
<dbReference type="GO" id="GO:0003723">
    <property type="term" value="F:RNA binding"/>
    <property type="evidence" value="ECO:0007669"/>
    <property type="project" value="UniProtKB-UniRule"/>
</dbReference>
<evidence type="ECO:0000256" key="7">
    <source>
        <dbReference type="ARBA" id="ARBA00023242"/>
    </source>
</evidence>
<comment type="subcellular location">
    <subcellularLocation>
        <location evidence="1">Nucleus</location>
    </subcellularLocation>
</comment>
<dbReference type="CDD" id="cd01727">
    <property type="entry name" value="LSm8"/>
    <property type="match status" value="1"/>
</dbReference>
<evidence type="ECO:0000256" key="4">
    <source>
        <dbReference type="ARBA" id="ARBA00022728"/>
    </source>
</evidence>